<evidence type="ECO:0000256" key="2">
    <source>
        <dbReference type="SAM" id="MobiDB-lite"/>
    </source>
</evidence>
<name>A0A1F2PJN7_9FIRM</name>
<dbReference type="InterPro" id="IPR059180">
    <property type="entry name" value="3D_YorM"/>
</dbReference>
<dbReference type="InterPro" id="IPR007137">
    <property type="entry name" value="DUF348"/>
</dbReference>
<dbReference type="Pfam" id="PF06725">
    <property type="entry name" value="3D"/>
    <property type="match status" value="1"/>
</dbReference>
<dbReference type="STRING" id="52694.ACWI_08840"/>
<feature type="compositionally biased region" description="Low complexity" evidence="2">
    <location>
        <begin position="256"/>
        <end position="266"/>
    </location>
</feature>
<dbReference type="EMBL" id="LKEU01000018">
    <property type="protein sequence ID" value="OFV71579.1"/>
    <property type="molecule type" value="Genomic_DNA"/>
</dbReference>
<feature type="domain" description="G5" evidence="3">
    <location>
        <begin position="151"/>
        <end position="231"/>
    </location>
</feature>
<comment type="caution">
    <text evidence="4">The sequence shown here is derived from an EMBL/GenBank/DDBJ whole genome shotgun (WGS) entry which is preliminary data.</text>
</comment>
<evidence type="ECO:0000259" key="3">
    <source>
        <dbReference type="PROSITE" id="PS51109"/>
    </source>
</evidence>
<evidence type="ECO:0000313" key="4">
    <source>
        <dbReference type="EMBL" id="OFV71579.1"/>
    </source>
</evidence>
<accession>A0A1F2PJN7</accession>
<dbReference type="GO" id="GO:0019867">
    <property type="term" value="C:outer membrane"/>
    <property type="evidence" value="ECO:0007669"/>
    <property type="project" value="InterPro"/>
</dbReference>
<sequence>MIEKANKSPHKRKKSILKIGMASVIITCVVGTASSFVFAKEIKVTVDDQERVLSGGMFQNVGEVLEDNGIELGDQYTVNVDTNSVLFTVDTVEVKSKASGELSFDGKTIIYQSEAKTVGDLLGEYHIELGDLDRVVPGQSTALEDVKEVKVIRVQIDELPSRQVITYTTQNKDNPEMEVGKTKVVQVGVDGESSQVERVLYENGVEVKREVIYDEIVTAPIPEIVEVGTKAAAATPAPVVETPAVAEAPAAVETPVTEPPVTQTPVVQPPAATPSTATNTIPEGAVKMTIQCTAYTATGNATASGVMPTANHTVAAWSGLPFGTKIYIPAMGTTYTVEDRGGAVTEGIVDIYMDSYDACIQFGRQNLEAYIVY</sequence>
<dbReference type="Proteomes" id="UP000176244">
    <property type="component" value="Unassembled WGS sequence"/>
</dbReference>
<dbReference type="Pfam" id="PF07501">
    <property type="entry name" value="G5"/>
    <property type="match status" value="1"/>
</dbReference>
<organism evidence="4 5">
    <name type="scientific">Acetobacterium wieringae</name>
    <dbReference type="NCBI Taxonomy" id="52694"/>
    <lineage>
        <taxon>Bacteria</taxon>
        <taxon>Bacillati</taxon>
        <taxon>Bacillota</taxon>
        <taxon>Clostridia</taxon>
        <taxon>Eubacteriales</taxon>
        <taxon>Eubacteriaceae</taxon>
        <taxon>Acetobacterium</taxon>
    </lineage>
</organism>
<dbReference type="PANTHER" id="PTHR39160">
    <property type="entry name" value="CELL WALL-BINDING PROTEIN YOCH"/>
    <property type="match status" value="1"/>
</dbReference>
<dbReference type="OrthoDB" id="9798935at2"/>
<gene>
    <name evidence="4" type="ORF">ACWI_08840</name>
</gene>
<keyword evidence="1" id="KW-0732">Signal</keyword>
<evidence type="ECO:0000256" key="1">
    <source>
        <dbReference type="ARBA" id="ARBA00022729"/>
    </source>
</evidence>
<dbReference type="SMART" id="SM01208">
    <property type="entry name" value="G5"/>
    <property type="match status" value="1"/>
</dbReference>
<evidence type="ECO:0000313" key="5">
    <source>
        <dbReference type="Proteomes" id="UP000176244"/>
    </source>
</evidence>
<dbReference type="AlphaFoldDB" id="A0A1F2PJN7"/>
<dbReference type="Gene3D" id="2.20.230.10">
    <property type="entry name" value="Resuscitation-promoting factor rpfb"/>
    <property type="match status" value="1"/>
</dbReference>
<dbReference type="GO" id="GO:0009254">
    <property type="term" value="P:peptidoglycan turnover"/>
    <property type="evidence" value="ECO:0007669"/>
    <property type="project" value="InterPro"/>
</dbReference>
<dbReference type="CDD" id="cd14667">
    <property type="entry name" value="3D_containing_proteins"/>
    <property type="match status" value="1"/>
</dbReference>
<dbReference type="Pfam" id="PF03990">
    <property type="entry name" value="DUF348"/>
    <property type="match status" value="2"/>
</dbReference>
<feature type="region of interest" description="Disordered" evidence="2">
    <location>
        <begin position="256"/>
        <end position="279"/>
    </location>
</feature>
<dbReference type="PANTHER" id="PTHR39160:SF4">
    <property type="entry name" value="RESUSCITATION-PROMOTING FACTOR RPFB"/>
    <property type="match status" value="1"/>
</dbReference>
<dbReference type="InterPro" id="IPR011098">
    <property type="entry name" value="G5_dom"/>
</dbReference>
<dbReference type="PROSITE" id="PS51109">
    <property type="entry name" value="G5"/>
    <property type="match status" value="1"/>
</dbReference>
<dbReference type="RefSeq" id="WP_070370227.1">
    <property type="nucleotide sequence ID" value="NZ_LKEU01000018.1"/>
</dbReference>
<reference evidence="4 5" key="1">
    <citation type="submission" date="2015-09" db="EMBL/GenBank/DDBJ databases">
        <title>Genome sequence of Acetobacterium wieringae DSM 1911.</title>
        <authorList>
            <person name="Poehlein A."/>
            <person name="Bengelsdorf F.R."/>
            <person name="Schiel-Bengelsdorf B."/>
            <person name="Duerre P."/>
            <person name="Daniel R."/>
        </authorList>
    </citation>
    <scope>NUCLEOTIDE SEQUENCE [LARGE SCALE GENOMIC DNA]</scope>
    <source>
        <strain evidence="4 5">DSM 1911</strain>
    </source>
</reference>
<dbReference type="GO" id="GO:0004553">
    <property type="term" value="F:hydrolase activity, hydrolyzing O-glycosyl compounds"/>
    <property type="evidence" value="ECO:0007669"/>
    <property type="project" value="InterPro"/>
</dbReference>
<protein>
    <submittedName>
        <fullName evidence="4">G5 domain protein</fullName>
    </submittedName>
</protein>
<dbReference type="InterPro" id="IPR010611">
    <property type="entry name" value="3D_dom"/>
</dbReference>
<proteinExistence type="predicted"/>
<dbReference type="InterPro" id="IPR051933">
    <property type="entry name" value="Resuscitation_pf_RpfB"/>
</dbReference>